<dbReference type="Pfam" id="PF03706">
    <property type="entry name" value="LPG_synthase_TM"/>
    <property type="match status" value="1"/>
</dbReference>
<dbReference type="NCBIfam" id="TIGR00374">
    <property type="entry name" value="flippase-like domain"/>
    <property type="match status" value="1"/>
</dbReference>
<dbReference type="EMBL" id="JMIH01000010">
    <property type="protein sequence ID" value="KEO75575.1"/>
    <property type="molecule type" value="Genomic_DNA"/>
</dbReference>
<comment type="caution">
    <text evidence="7">The sequence shown here is derived from an EMBL/GenBank/DDBJ whole genome shotgun (WGS) entry which is preliminary data.</text>
</comment>
<feature type="transmembrane region" description="Helical" evidence="6">
    <location>
        <begin position="211"/>
        <end position="234"/>
    </location>
</feature>
<protein>
    <recommendedName>
        <fullName evidence="9">Lysylphosphatidylglycerol synthetase</fullName>
    </recommendedName>
</protein>
<dbReference type="AlphaFoldDB" id="A0A074L532"/>
<feature type="transmembrane region" description="Helical" evidence="6">
    <location>
        <begin position="185"/>
        <end position="205"/>
    </location>
</feature>
<feature type="transmembrane region" description="Helical" evidence="6">
    <location>
        <begin position="37"/>
        <end position="56"/>
    </location>
</feature>
<evidence type="ECO:0000256" key="5">
    <source>
        <dbReference type="ARBA" id="ARBA00023136"/>
    </source>
</evidence>
<gene>
    <name evidence="7" type="ORF">EL17_00335</name>
</gene>
<keyword evidence="5 6" id="KW-0472">Membrane</keyword>
<dbReference type="STRING" id="1048983.EL17_00335"/>
<feature type="transmembrane region" description="Helical" evidence="6">
    <location>
        <begin position="124"/>
        <end position="146"/>
    </location>
</feature>
<dbReference type="eggNOG" id="COG0392">
    <property type="taxonomic scope" value="Bacteria"/>
</dbReference>
<dbReference type="Proteomes" id="UP000027821">
    <property type="component" value="Unassembled WGS sequence"/>
</dbReference>
<evidence type="ECO:0000256" key="3">
    <source>
        <dbReference type="ARBA" id="ARBA00022692"/>
    </source>
</evidence>
<keyword evidence="8" id="KW-1185">Reference proteome</keyword>
<dbReference type="PANTHER" id="PTHR40277:SF1">
    <property type="entry name" value="BLL5419 PROTEIN"/>
    <property type="match status" value="1"/>
</dbReference>
<evidence type="ECO:0008006" key="9">
    <source>
        <dbReference type="Google" id="ProtNLM"/>
    </source>
</evidence>
<evidence type="ECO:0000313" key="7">
    <source>
        <dbReference type="EMBL" id="KEO75575.1"/>
    </source>
</evidence>
<feature type="transmembrane region" description="Helical" evidence="6">
    <location>
        <begin position="254"/>
        <end position="277"/>
    </location>
</feature>
<dbReference type="InterPro" id="IPR022791">
    <property type="entry name" value="L-PG_synthase/AglD"/>
</dbReference>
<evidence type="ECO:0000313" key="8">
    <source>
        <dbReference type="Proteomes" id="UP000027821"/>
    </source>
</evidence>
<evidence type="ECO:0000256" key="2">
    <source>
        <dbReference type="ARBA" id="ARBA00022475"/>
    </source>
</evidence>
<name>A0A074L532_9BACT</name>
<evidence type="ECO:0000256" key="6">
    <source>
        <dbReference type="SAM" id="Phobius"/>
    </source>
</evidence>
<comment type="subcellular location">
    <subcellularLocation>
        <location evidence="1">Cell membrane</location>
        <topology evidence="1">Multi-pass membrane protein</topology>
    </subcellularLocation>
</comment>
<dbReference type="GO" id="GO:0005886">
    <property type="term" value="C:plasma membrane"/>
    <property type="evidence" value="ECO:0007669"/>
    <property type="project" value="UniProtKB-SubCell"/>
</dbReference>
<reference evidence="7 8" key="1">
    <citation type="submission" date="2014-04" db="EMBL/GenBank/DDBJ databases">
        <title>Characterization and application of a salt tolerant electro-active bacterium.</title>
        <authorList>
            <person name="Yang L."/>
            <person name="Wei S."/>
            <person name="Tay Q.X.M."/>
        </authorList>
    </citation>
    <scope>NUCLEOTIDE SEQUENCE [LARGE SCALE GENOMIC DNA]</scope>
    <source>
        <strain evidence="7 8">LY1</strain>
    </source>
</reference>
<evidence type="ECO:0000256" key="4">
    <source>
        <dbReference type="ARBA" id="ARBA00022989"/>
    </source>
</evidence>
<sequence length="298" mass="33399">MKKNLILAAKLTVTGLAIVLVFNKVDLNEVGETILKASPIYLFLALLLFFLSKLFAAVRLKYFFTDIGVILTSQYNFRLYLIGMFHNLYLPGGVGGDGYKVYILHQQSKKPVKKLISAVLFDRINGLVVLLFLAVLLSLISSISFIYGEYDWAVWLLLFLIYPVYAILAKWLFPTLHKSLVATSFYSFMTQGMQLVCTYFLLLSLGVDENIMAYQALFMIASILTIVPVTFGGIGVREMVFIASYQTLGLDRDIGVSFSLLFFVITAMISFSGAFLWEKPKENGVLVDKDKEGTVKSS</sequence>
<dbReference type="PANTHER" id="PTHR40277">
    <property type="entry name" value="BLL5419 PROTEIN"/>
    <property type="match status" value="1"/>
</dbReference>
<feature type="transmembrane region" description="Helical" evidence="6">
    <location>
        <begin position="152"/>
        <end position="173"/>
    </location>
</feature>
<keyword evidence="3 6" id="KW-0812">Transmembrane</keyword>
<keyword evidence="2" id="KW-1003">Cell membrane</keyword>
<keyword evidence="4 6" id="KW-1133">Transmembrane helix</keyword>
<accession>A0A074L532</accession>
<proteinExistence type="predicted"/>
<evidence type="ECO:0000256" key="1">
    <source>
        <dbReference type="ARBA" id="ARBA00004651"/>
    </source>
</evidence>
<organism evidence="7 8">
    <name type="scientific">Anditalea andensis</name>
    <dbReference type="NCBI Taxonomy" id="1048983"/>
    <lineage>
        <taxon>Bacteria</taxon>
        <taxon>Pseudomonadati</taxon>
        <taxon>Bacteroidota</taxon>
        <taxon>Cytophagia</taxon>
        <taxon>Cytophagales</taxon>
        <taxon>Cytophagaceae</taxon>
        <taxon>Anditalea</taxon>
    </lineage>
</organism>